<organism evidence="2 3">
    <name type="scientific">Streptomyces graminofaciens</name>
    <dbReference type="NCBI Taxonomy" id="68212"/>
    <lineage>
        <taxon>Bacteria</taxon>
        <taxon>Bacillati</taxon>
        <taxon>Actinomycetota</taxon>
        <taxon>Actinomycetes</taxon>
        <taxon>Kitasatosporales</taxon>
        <taxon>Streptomycetaceae</taxon>
        <taxon>Streptomyces</taxon>
    </lineage>
</organism>
<gene>
    <name evidence="2" type="ORF">SGFS_015960</name>
</gene>
<sequence length="78" mass="8744">MRREVTPFDPYINDCAIVLFWIALESFTEGLRSVEHSLAQSLGGRGMGRVVHVRVDNAARDRVPDTDGTTDPDERTAR</sequence>
<name>A0ABM7F3C0_9ACTN</name>
<evidence type="ECO:0000256" key="1">
    <source>
        <dbReference type="SAM" id="MobiDB-lite"/>
    </source>
</evidence>
<feature type="compositionally biased region" description="Basic and acidic residues" evidence="1">
    <location>
        <begin position="56"/>
        <end position="65"/>
    </location>
</feature>
<evidence type="ECO:0000313" key="3">
    <source>
        <dbReference type="Proteomes" id="UP001321542"/>
    </source>
</evidence>
<reference evidence="2 3" key="1">
    <citation type="journal article" date="2010" name="ChemBioChem">
        <title>Cloning and characterization of the biosynthetic gene cluster of 16-membered macrolide antibiotic FD-891: involvement of a dual functional cytochrome P450 monooxygenase catalyzing epoxidation and hydroxylation.</title>
        <authorList>
            <person name="Kudo F."/>
            <person name="Motegi A."/>
            <person name="Mizoue K."/>
            <person name="Eguchi T."/>
        </authorList>
    </citation>
    <scope>NUCLEOTIDE SEQUENCE [LARGE SCALE GENOMIC DNA]</scope>
    <source>
        <strain evidence="2 3">A-8890</strain>
    </source>
</reference>
<proteinExistence type="predicted"/>
<evidence type="ECO:0000313" key="2">
    <source>
        <dbReference type="EMBL" id="BBC30302.1"/>
    </source>
</evidence>
<dbReference type="EMBL" id="AP018448">
    <property type="protein sequence ID" value="BBC30302.1"/>
    <property type="molecule type" value="Genomic_DNA"/>
</dbReference>
<feature type="region of interest" description="Disordered" evidence="1">
    <location>
        <begin position="56"/>
        <end position="78"/>
    </location>
</feature>
<protein>
    <submittedName>
        <fullName evidence="2">Uncharacterized protein</fullName>
    </submittedName>
</protein>
<dbReference type="Proteomes" id="UP001321542">
    <property type="component" value="Chromosome"/>
</dbReference>
<keyword evidence="3" id="KW-1185">Reference proteome</keyword>
<accession>A0ABM7F3C0</accession>
<reference evidence="2 3" key="2">
    <citation type="journal article" date="2023" name="ChemBioChem">
        <title>Acyltransferase Domain Exchange between Two Independent Type I Polyketide Synthases in the Same Producer Strain of Macrolide Antibiotics.</title>
        <authorList>
            <person name="Kudo F."/>
            <person name="Kishikawa K."/>
            <person name="Tsuboi K."/>
            <person name="Kido T."/>
            <person name="Usui T."/>
            <person name="Hashimoto J."/>
            <person name="Shin-Ya K."/>
            <person name="Miyanaga A."/>
            <person name="Eguchi T."/>
        </authorList>
    </citation>
    <scope>NUCLEOTIDE SEQUENCE [LARGE SCALE GENOMIC DNA]</scope>
    <source>
        <strain evidence="2 3">A-8890</strain>
    </source>
</reference>